<dbReference type="Proteomes" id="UP000009026">
    <property type="component" value="Chromosome"/>
</dbReference>
<dbReference type="EMBL" id="CP012109">
    <property type="protein sequence ID" value="AKQ64526.1"/>
    <property type="molecule type" value="Genomic_DNA"/>
</dbReference>
<evidence type="ECO:0000313" key="2">
    <source>
        <dbReference type="Proteomes" id="UP000009026"/>
    </source>
</evidence>
<protein>
    <submittedName>
        <fullName evidence="1">Uncharacterized protein</fullName>
    </submittedName>
</protein>
<sequence length="206" mass="22397">MLSLLSALWFATVPLEASEQPVARPPPPQCLFAQGRSVCGYQCKSNGTQTACARTPYGICEVLVGGVHCWDPPLAAIQHPPTRSVKPECKESRGQVACGYNCRQFNGEVACNRTPYGVCSTNFNQLMCWDPPDAVIHQYGAETPAPRCLNASETLGCGYDCKATRTEVQCANTPDGVCRLDNQRFSCFDPPSLLHCDHSAPPPPRH</sequence>
<proteinExistence type="predicted"/>
<evidence type="ECO:0000313" key="1">
    <source>
        <dbReference type="EMBL" id="AKQ64526.1"/>
    </source>
</evidence>
<accession>A0A0H4WMC2</accession>
<dbReference type="AlphaFoldDB" id="A0A0H4WMC2"/>
<dbReference type="RefSeq" id="WP_002634254.1">
    <property type="nucleotide sequence ID" value="NZ_CP012109.1"/>
</dbReference>
<name>A0A0H4WMC2_9BACT</name>
<organism evidence="1 2">
    <name type="scientific">Pseudomyxococcus hansupus</name>
    <dbReference type="NCBI Taxonomy" id="1297742"/>
    <lineage>
        <taxon>Bacteria</taxon>
        <taxon>Pseudomonadati</taxon>
        <taxon>Myxococcota</taxon>
        <taxon>Myxococcia</taxon>
        <taxon>Myxococcales</taxon>
        <taxon>Cystobacterineae</taxon>
        <taxon>Myxococcaceae</taxon>
        <taxon>Pseudomyxococcus</taxon>
    </lineage>
</organism>
<dbReference type="STRING" id="1297742.A176_001438"/>
<gene>
    <name evidence="1" type="ORF">A176_001438</name>
</gene>
<dbReference type="KEGG" id="mym:A176_001438"/>
<dbReference type="PATRIC" id="fig|1297742.4.peg.1456"/>
<dbReference type="OrthoDB" id="5505958at2"/>
<reference evidence="1 2" key="1">
    <citation type="journal article" date="2016" name="PLoS ONE">
        <title>Complete Genome Sequence and Comparative Genomics of a Novel Myxobacterium Myxococcus hansupus.</title>
        <authorList>
            <person name="Sharma G."/>
            <person name="Narwani T."/>
            <person name="Subramanian S."/>
        </authorList>
    </citation>
    <scope>NUCLEOTIDE SEQUENCE [LARGE SCALE GENOMIC DNA]</scope>
    <source>
        <strain evidence="2">mixupus</strain>
    </source>
</reference>
<keyword evidence="2" id="KW-1185">Reference proteome</keyword>